<dbReference type="OrthoDB" id="401243at2"/>
<name>Q4A5H7_MYCS5</name>
<dbReference type="Proteomes" id="UP000000549">
    <property type="component" value="Chromosome"/>
</dbReference>
<reference evidence="2 3" key="1">
    <citation type="journal article" date="2005" name="J. Bacteriol.">
        <title>Swine and poultry pathogens: the complete genome sequences of two strains of Mycoplasma hyopneumoniae and a strain of Mycoplasma synoviae.</title>
        <authorList>
            <person name="Vasconcelos A.T."/>
            <person name="Ferreira H.B."/>
            <person name="Bizarro C.V."/>
            <person name="Bonatto S.L."/>
            <person name="Carvalho M.O."/>
            <person name="Pinto P.M."/>
            <person name="Almeida D.F."/>
            <person name="Almeida L.G."/>
            <person name="Almeida R."/>
            <person name="Alves-Filho L."/>
            <person name="Assuncao E.N."/>
            <person name="Azevedo V.A."/>
            <person name="Bogo M.R."/>
            <person name="Brigido M.M."/>
            <person name="Brocchi M."/>
            <person name="Burity H.A."/>
            <person name="Camargo A.A."/>
            <person name="Camargo S.S."/>
            <person name="Carepo M.S."/>
            <person name="Carraro D.M."/>
            <person name="de Mattos Cascardo J.C."/>
            <person name="Castro L.A."/>
            <person name="Cavalcanti G."/>
            <person name="Chemale G."/>
            <person name="Collevatti R.G."/>
            <person name="Cunha C.W."/>
            <person name="Dallagiovanna B."/>
            <person name="Dambros B.P."/>
            <person name="Dellagostin O.A."/>
            <person name="Falcao C."/>
            <person name="Fantinatti-Garboggini F."/>
            <person name="Felipe M.S."/>
            <person name="Fiorentin L."/>
            <person name="Franco G.R."/>
            <person name="Freitas N.S."/>
            <person name="Frias D."/>
            <person name="Grangeiro T.B."/>
            <person name="Grisard E.C."/>
            <person name="Guimaraes C.T."/>
            <person name="Hungria M."/>
            <person name="Jardim S.N."/>
            <person name="Krieger M.A."/>
            <person name="Laurino J.P."/>
            <person name="Lima L.F."/>
            <person name="Lopes M.I."/>
            <person name="Loreto E.L."/>
            <person name="Madeira H.M."/>
            <person name="Manfio G.P."/>
            <person name="Maranhao A.Q."/>
            <person name="Martinkovics C.T."/>
            <person name="Medeiros S.R."/>
            <person name="Moreira M.A."/>
            <person name="Neiva M."/>
            <person name="Ramalho-Neto C.E."/>
            <person name="Nicolas M.F."/>
            <person name="Oliveira S.C."/>
            <person name="Paixao R.F."/>
            <person name="Pedrosa F.O."/>
            <person name="Pena S.D."/>
            <person name="Pereira M."/>
            <person name="Pereira-Ferrari L."/>
            <person name="Piffer I."/>
            <person name="Pinto L.S."/>
            <person name="Potrich D.P."/>
            <person name="Salim A.C."/>
            <person name="Santos F.R."/>
            <person name="Schmitt R."/>
            <person name="Schneider M.P."/>
            <person name="Schrank A."/>
            <person name="Schrank I.S."/>
            <person name="Schuck A.F."/>
            <person name="Seuanez H.N."/>
            <person name="Silva D.W."/>
            <person name="Silva R."/>
            <person name="Silva S.C."/>
            <person name="Soares C.M."/>
            <person name="Souza K.R."/>
            <person name="Souza R.C."/>
            <person name="Staats C.C."/>
            <person name="Steffens M.B."/>
            <person name="Teixeira S.M."/>
            <person name="Urmenyi T.P."/>
            <person name="Vainstein M.H."/>
            <person name="Zuccherato L.W."/>
            <person name="Simpson A.J."/>
            <person name="Zaha A."/>
        </authorList>
    </citation>
    <scope>NUCLEOTIDE SEQUENCE [LARGE SCALE GENOMIC DNA]</scope>
    <source>
        <strain evidence="2 3">53</strain>
    </source>
</reference>
<dbReference type="PANTHER" id="PTHR34614">
    <property type="match status" value="1"/>
</dbReference>
<feature type="domain" description="Transposase IS4-like" evidence="1">
    <location>
        <begin position="11"/>
        <end position="151"/>
    </location>
</feature>
<dbReference type="HOGENOM" id="CLU_022426_3_0_14"/>
<protein>
    <recommendedName>
        <fullName evidence="1">Transposase IS4-like domain-containing protein</fullName>
    </recommendedName>
</protein>
<dbReference type="KEGG" id="msy:MS53_0587"/>
<dbReference type="InterPro" id="IPR012337">
    <property type="entry name" value="RNaseH-like_sf"/>
</dbReference>
<dbReference type="EMBL" id="AE017245">
    <property type="protein sequence ID" value="AAZ43994.1"/>
    <property type="molecule type" value="Genomic_DNA"/>
</dbReference>
<keyword evidence="3" id="KW-1185">Reference proteome</keyword>
<evidence type="ECO:0000313" key="2">
    <source>
        <dbReference type="EMBL" id="AAZ43994.1"/>
    </source>
</evidence>
<dbReference type="RefSeq" id="WP_011283723.1">
    <property type="nucleotide sequence ID" value="NC_007294.1"/>
</dbReference>
<dbReference type="Gene3D" id="3.90.350.10">
    <property type="entry name" value="Transposase Inhibitor Protein From Tn5, Chain A, domain 1"/>
    <property type="match status" value="1"/>
</dbReference>
<sequence>MKKQYHKEFFKSNNTFYEIDNKLILTFSRKRQRKDKKDRERLIKKAKKLLNLSAIKSEMKRGGKKYLKFAANEVELDHQAILKDEAADGFYVILTSHEDMDEKEIIKQYSKLWKIEESFRLMKTNFELRPIFLSTEKTIKGHFLICFLALTIQRYLEFVLDCCGYPMPTNKIIDAIKNQKLSIIPEINTYIKTEESEDFKTILKVLGIKPIETIGKYEDIKFTI</sequence>
<dbReference type="InterPro" id="IPR002559">
    <property type="entry name" value="Transposase_11"/>
</dbReference>
<dbReference type="GO" id="GO:0003677">
    <property type="term" value="F:DNA binding"/>
    <property type="evidence" value="ECO:0007669"/>
    <property type="project" value="InterPro"/>
</dbReference>
<accession>Q4A5H7</accession>
<organism evidence="2 3">
    <name type="scientific">Mycoplasmopsis synoviae (strain 53)</name>
    <name type="common">Mycoplasma synoviae</name>
    <dbReference type="NCBI Taxonomy" id="262723"/>
    <lineage>
        <taxon>Bacteria</taxon>
        <taxon>Bacillati</taxon>
        <taxon>Mycoplasmatota</taxon>
        <taxon>Mycoplasmoidales</taxon>
        <taxon>Metamycoplasmataceae</taxon>
        <taxon>Mycoplasmopsis</taxon>
    </lineage>
</organism>
<dbReference type="GO" id="GO:0006313">
    <property type="term" value="P:DNA transposition"/>
    <property type="evidence" value="ECO:0007669"/>
    <property type="project" value="InterPro"/>
</dbReference>
<evidence type="ECO:0000313" key="3">
    <source>
        <dbReference type="Proteomes" id="UP000000549"/>
    </source>
</evidence>
<dbReference type="eggNOG" id="COG5421">
    <property type="taxonomic scope" value="Bacteria"/>
</dbReference>
<dbReference type="GO" id="GO:0004803">
    <property type="term" value="F:transposase activity"/>
    <property type="evidence" value="ECO:0007669"/>
    <property type="project" value="InterPro"/>
</dbReference>
<dbReference type="SUPFAM" id="SSF53098">
    <property type="entry name" value="Ribonuclease H-like"/>
    <property type="match status" value="1"/>
</dbReference>
<dbReference type="AlphaFoldDB" id="Q4A5H7"/>
<dbReference type="Pfam" id="PF01609">
    <property type="entry name" value="DDE_Tnp_1"/>
    <property type="match status" value="1"/>
</dbReference>
<dbReference type="STRING" id="262723.MS53_0587"/>
<evidence type="ECO:0000259" key="1">
    <source>
        <dbReference type="Pfam" id="PF01609"/>
    </source>
</evidence>
<proteinExistence type="predicted"/>
<gene>
    <name evidence="2" type="ordered locus">MS53_0587</name>
</gene>
<dbReference type="PANTHER" id="PTHR34614:SF2">
    <property type="entry name" value="TRANSPOSASE IS4-LIKE DOMAIN-CONTAINING PROTEIN"/>
    <property type="match status" value="1"/>
</dbReference>